<evidence type="ECO:0000256" key="1">
    <source>
        <dbReference type="ARBA" id="ARBA00022823"/>
    </source>
</evidence>
<keyword evidence="5" id="KW-1185">Reference proteome</keyword>
<keyword evidence="2" id="KW-0809">Transit peptide</keyword>
<dbReference type="GO" id="GO:0004742">
    <property type="term" value="F:dihydrolipoyllysine-residue acetyltransferase activity"/>
    <property type="evidence" value="ECO:0007669"/>
    <property type="project" value="TreeGrafter"/>
</dbReference>
<protein>
    <recommendedName>
        <fullName evidence="3">Lipoyl-binding domain-containing protein</fullName>
    </recommendedName>
</protein>
<sequence>MTKGKIISWIKYEGDVLFKDEFVIVIESDKADMDVETFYDGILAVIIVGKEKI</sequence>
<dbReference type="InterPro" id="IPR003016">
    <property type="entry name" value="2-oxoA_DH_lipoyl-BS"/>
</dbReference>
<dbReference type="Pfam" id="PF00364">
    <property type="entry name" value="Biotin_lipoyl"/>
    <property type="match status" value="1"/>
</dbReference>
<accession>A0A7J7GSM1</accession>
<dbReference type="SUPFAM" id="SSF51230">
    <property type="entry name" value="Single hybrid motif"/>
    <property type="match status" value="1"/>
</dbReference>
<comment type="caution">
    <text evidence="4">The sequence shown here is derived from an EMBL/GenBank/DDBJ whole genome shotgun (WGS) entry which is preliminary data.</text>
</comment>
<proteinExistence type="predicted"/>
<dbReference type="InterPro" id="IPR045257">
    <property type="entry name" value="E2/Pdx1"/>
</dbReference>
<evidence type="ECO:0000259" key="3">
    <source>
        <dbReference type="Pfam" id="PF00364"/>
    </source>
</evidence>
<dbReference type="EMBL" id="JACBKZ010000008">
    <property type="protein sequence ID" value="KAF5943782.1"/>
    <property type="molecule type" value="Genomic_DNA"/>
</dbReference>
<evidence type="ECO:0000256" key="2">
    <source>
        <dbReference type="ARBA" id="ARBA00022946"/>
    </source>
</evidence>
<reference evidence="4 5" key="2">
    <citation type="submission" date="2020-07" db="EMBL/GenBank/DDBJ databases">
        <title>Genome assembly of wild tea tree DASZ reveals pedigree and selection history of tea varieties.</title>
        <authorList>
            <person name="Zhang W."/>
        </authorList>
    </citation>
    <scope>NUCLEOTIDE SEQUENCE [LARGE SCALE GENOMIC DNA]</scope>
    <source>
        <strain evidence="5">cv. G240</strain>
        <tissue evidence="4">Leaf</tissue>
    </source>
</reference>
<dbReference type="Proteomes" id="UP000593564">
    <property type="component" value="Unassembled WGS sequence"/>
</dbReference>
<dbReference type="Gene3D" id="2.40.50.100">
    <property type="match status" value="1"/>
</dbReference>
<feature type="domain" description="Lipoyl-binding" evidence="3">
    <location>
        <begin position="2"/>
        <end position="49"/>
    </location>
</feature>
<dbReference type="GO" id="GO:0009534">
    <property type="term" value="C:chloroplast thylakoid"/>
    <property type="evidence" value="ECO:0007669"/>
    <property type="project" value="TreeGrafter"/>
</dbReference>
<dbReference type="GO" id="GO:0006086">
    <property type="term" value="P:pyruvate decarboxylation to acetyl-CoA"/>
    <property type="evidence" value="ECO:0007669"/>
    <property type="project" value="InterPro"/>
</dbReference>
<name>A0A7J7GSM1_CAMSI</name>
<dbReference type="GO" id="GO:0009941">
    <property type="term" value="C:chloroplast envelope"/>
    <property type="evidence" value="ECO:0007669"/>
    <property type="project" value="TreeGrafter"/>
</dbReference>
<gene>
    <name evidence="4" type="ORF">HYC85_017859</name>
</gene>
<keyword evidence="1" id="KW-0450">Lipoyl</keyword>
<dbReference type="PANTHER" id="PTHR23151">
    <property type="entry name" value="DIHYDROLIPOAMIDE ACETYL/SUCCINYL-TRANSFERASE-RELATED"/>
    <property type="match status" value="1"/>
</dbReference>
<reference evidence="5" key="1">
    <citation type="journal article" date="2020" name="Nat. Commun.">
        <title>Genome assembly of wild tea tree DASZ reveals pedigree and selection history of tea varieties.</title>
        <authorList>
            <person name="Zhang W."/>
            <person name="Zhang Y."/>
            <person name="Qiu H."/>
            <person name="Guo Y."/>
            <person name="Wan H."/>
            <person name="Zhang X."/>
            <person name="Scossa F."/>
            <person name="Alseekh S."/>
            <person name="Zhang Q."/>
            <person name="Wang P."/>
            <person name="Xu L."/>
            <person name="Schmidt M.H."/>
            <person name="Jia X."/>
            <person name="Li D."/>
            <person name="Zhu A."/>
            <person name="Guo F."/>
            <person name="Chen W."/>
            <person name="Ni D."/>
            <person name="Usadel B."/>
            <person name="Fernie A.R."/>
            <person name="Wen W."/>
        </authorList>
    </citation>
    <scope>NUCLEOTIDE SEQUENCE [LARGE SCALE GENOMIC DNA]</scope>
    <source>
        <strain evidence="5">cv. G240</strain>
    </source>
</reference>
<organism evidence="4 5">
    <name type="scientific">Camellia sinensis</name>
    <name type="common">Tea plant</name>
    <name type="synonym">Thea sinensis</name>
    <dbReference type="NCBI Taxonomy" id="4442"/>
    <lineage>
        <taxon>Eukaryota</taxon>
        <taxon>Viridiplantae</taxon>
        <taxon>Streptophyta</taxon>
        <taxon>Embryophyta</taxon>
        <taxon>Tracheophyta</taxon>
        <taxon>Spermatophyta</taxon>
        <taxon>Magnoliopsida</taxon>
        <taxon>eudicotyledons</taxon>
        <taxon>Gunneridae</taxon>
        <taxon>Pentapetalae</taxon>
        <taxon>asterids</taxon>
        <taxon>Ericales</taxon>
        <taxon>Theaceae</taxon>
        <taxon>Camellia</taxon>
    </lineage>
</organism>
<dbReference type="PROSITE" id="PS00189">
    <property type="entry name" value="LIPOYL"/>
    <property type="match status" value="1"/>
</dbReference>
<dbReference type="CDD" id="cd06849">
    <property type="entry name" value="lipoyl_domain"/>
    <property type="match status" value="1"/>
</dbReference>
<evidence type="ECO:0000313" key="4">
    <source>
        <dbReference type="EMBL" id="KAF5943782.1"/>
    </source>
</evidence>
<dbReference type="GO" id="GO:0045254">
    <property type="term" value="C:pyruvate dehydrogenase complex"/>
    <property type="evidence" value="ECO:0007669"/>
    <property type="project" value="InterPro"/>
</dbReference>
<dbReference type="InterPro" id="IPR000089">
    <property type="entry name" value="Biotin_lipoyl"/>
</dbReference>
<dbReference type="InterPro" id="IPR011053">
    <property type="entry name" value="Single_hybrid_motif"/>
</dbReference>
<dbReference type="AlphaFoldDB" id="A0A7J7GSM1"/>
<evidence type="ECO:0000313" key="5">
    <source>
        <dbReference type="Proteomes" id="UP000593564"/>
    </source>
</evidence>
<dbReference type="PANTHER" id="PTHR23151:SF83">
    <property type="entry name" value="DIHYDROLIPOYLLYSINE-RESIDUE ACETYLTRANSFERASE COMPONENT 4 OF PYRUVATE DEHYDROGENASE COMPLEX, CHLOROPLASTIC"/>
    <property type="match status" value="1"/>
</dbReference>